<dbReference type="Proteomes" id="UP001529510">
    <property type="component" value="Unassembled WGS sequence"/>
</dbReference>
<accession>A0ABD0MIC7</accession>
<name>A0ABD0MIC7_CIRMR</name>
<evidence type="ECO:0000313" key="2">
    <source>
        <dbReference type="Proteomes" id="UP001529510"/>
    </source>
</evidence>
<sequence>MFSVSTYRPEIKFHINEEEKVDSACEMSVYEEREQEAPVDTQRAASPGISFVSMRSNNSMYVIPPDLSDGAVVTSDPV</sequence>
<feature type="non-terminal residue" evidence="1">
    <location>
        <position position="78"/>
    </location>
</feature>
<dbReference type="AlphaFoldDB" id="A0ABD0MIC7"/>
<gene>
    <name evidence="1" type="ORF">M9458_054777</name>
</gene>
<evidence type="ECO:0000313" key="1">
    <source>
        <dbReference type="EMBL" id="KAL0149945.1"/>
    </source>
</evidence>
<protein>
    <submittedName>
        <fullName evidence="1">Uncharacterized protein</fullName>
    </submittedName>
</protein>
<proteinExistence type="predicted"/>
<organism evidence="1 2">
    <name type="scientific">Cirrhinus mrigala</name>
    <name type="common">Mrigala</name>
    <dbReference type="NCBI Taxonomy" id="683832"/>
    <lineage>
        <taxon>Eukaryota</taxon>
        <taxon>Metazoa</taxon>
        <taxon>Chordata</taxon>
        <taxon>Craniata</taxon>
        <taxon>Vertebrata</taxon>
        <taxon>Euteleostomi</taxon>
        <taxon>Actinopterygii</taxon>
        <taxon>Neopterygii</taxon>
        <taxon>Teleostei</taxon>
        <taxon>Ostariophysi</taxon>
        <taxon>Cypriniformes</taxon>
        <taxon>Cyprinidae</taxon>
        <taxon>Labeoninae</taxon>
        <taxon>Labeonini</taxon>
        <taxon>Cirrhinus</taxon>
    </lineage>
</organism>
<keyword evidence="2" id="KW-1185">Reference proteome</keyword>
<comment type="caution">
    <text evidence="1">The sequence shown here is derived from an EMBL/GenBank/DDBJ whole genome shotgun (WGS) entry which is preliminary data.</text>
</comment>
<dbReference type="EMBL" id="JAMKFB020000312">
    <property type="protein sequence ID" value="KAL0149945.1"/>
    <property type="molecule type" value="Genomic_DNA"/>
</dbReference>
<reference evidence="1 2" key="1">
    <citation type="submission" date="2024-05" db="EMBL/GenBank/DDBJ databases">
        <title>Genome sequencing and assembly of Indian major carp, Cirrhinus mrigala (Hamilton, 1822).</title>
        <authorList>
            <person name="Mohindra V."/>
            <person name="Chowdhury L.M."/>
            <person name="Lal K."/>
            <person name="Jena J.K."/>
        </authorList>
    </citation>
    <scope>NUCLEOTIDE SEQUENCE [LARGE SCALE GENOMIC DNA]</scope>
    <source>
        <strain evidence="1">CM1030</strain>
        <tissue evidence="1">Blood</tissue>
    </source>
</reference>